<reference evidence="2 3" key="1">
    <citation type="journal article" date="2019" name="Commun. Biol.">
        <title>The bagworm genome reveals a unique fibroin gene that provides high tensile strength.</title>
        <authorList>
            <person name="Kono N."/>
            <person name="Nakamura H."/>
            <person name="Ohtoshi R."/>
            <person name="Tomita M."/>
            <person name="Numata K."/>
            <person name="Arakawa K."/>
        </authorList>
    </citation>
    <scope>NUCLEOTIDE SEQUENCE [LARGE SCALE GENOMIC DNA]</scope>
</reference>
<proteinExistence type="predicted"/>
<evidence type="ECO:0000313" key="2">
    <source>
        <dbReference type="EMBL" id="GBP07204.1"/>
    </source>
</evidence>
<sequence length="77" mass="8370">MNKLVHRNTALTPASRVGAPIVRSRISEESRNPPATRRPRPPTSSTDGKKRSTHGGSGARAELLRERQTFSFANGSC</sequence>
<keyword evidence="3" id="KW-1185">Reference proteome</keyword>
<feature type="region of interest" description="Disordered" evidence="1">
    <location>
        <begin position="1"/>
        <end position="77"/>
    </location>
</feature>
<evidence type="ECO:0000256" key="1">
    <source>
        <dbReference type="SAM" id="MobiDB-lite"/>
    </source>
</evidence>
<protein>
    <submittedName>
        <fullName evidence="2">Uncharacterized protein</fullName>
    </submittedName>
</protein>
<name>A0A4C1SZ77_EUMVA</name>
<comment type="caution">
    <text evidence="2">The sequence shown here is derived from an EMBL/GenBank/DDBJ whole genome shotgun (WGS) entry which is preliminary data.</text>
</comment>
<organism evidence="2 3">
    <name type="scientific">Eumeta variegata</name>
    <name type="common">Bagworm moth</name>
    <name type="synonym">Eumeta japonica</name>
    <dbReference type="NCBI Taxonomy" id="151549"/>
    <lineage>
        <taxon>Eukaryota</taxon>
        <taxon>Metazoa</taxon>
        <taxon>Ecdysozoa</taxon>
        <taxon>Arthropoda</taxon>
        <taxon>Hexapoda</taxon>
        <taxon>Insecta</taxon>
        <taxon>Pterygota</taxon>
        <taxon>Neoptera</taxon>
        <taxon>Endopterygota</taxon>
        <taxon>Lepidoptera</taxon>
        <taxon>Glossata</taxon>
        <taxon>Ditrysia</taxon>
        <taxon>Tineoidea</taxon>
        <taxon>Psychidae</taxon>
        <taxon>Oiketicinae</taxon>
        <taxon>Eumeta</taxon>
    </lineage>
</organism>
<dbReference type="EMBL" id="BGZK01000025">
    <property type="protein sequence ID" value="GBP07204.1"/>
    <property type="molecule type" value="Genomic_DNA"/>
</dbReference>
<gene>
    <name evidence="2" type="ORF">EVAR_92096_1</name>
</gene>
<dbReference type="Proteomes" id="UP000299102">
    <property type="component" value="Unassembled WGS sequence"/>
</dbReference>
<evidence type="ECO:0000313" key="3">
    <source>
        <dbReference type="Proteomes" id="UP000299102"/>
    </source>
</evidence>
<accession>A0A4C1SZ77</accession>
<dbReference type="AlphaFoldDB" id="A0A4C1SZ77"/>